<sequence>MPSGAPFGRCRFNSSAHPIIEIATYQHAPSVSTNNQAAIALTASPYKKIFKSQRPYTAESDNRTVCLDPSEQPDTTFQKKYATGPWNVDEEGTDGHVEAEQHDPSAGAGSGSRSTLSTSTKRLDLIILPLTLLIYLSDYVQRSNIGNAAAYGLKSYVLDNSHWCYAWVLSSFSMTYLSFLIGANIVVPRSRSPKYLLSCGVLITSIATIIIGFASNFATIFICRSVIGMGGAILGKSMETYYSLIYTRTEMAQRMSFFIGSTVLAGALNGIFAYGTGLIKSEVKTWRFLFFIEGGQGIVLALACLLCLPSSKVKRKPETTSQIQIHTQGSLSEINSFTLEYNMFEWRLALRALVNPNIWISSFSYGCVNLSVGSLTGYLPLIMESFGNSPEQSQVLTAWPYLFAFVLMFMVANASDLAGVRSAFVMLMCTIGSTGWALLLRYDASWVKYSATFLVVAGAYCPIPLILSWTLSNCTTYNERAISFILMQTFGQVFTVVSNFIFHALNKDSPQRLGYFINLVGNASAVLAVSYLAAVYRYHNWKTSRHAAPTNEREFKFRAHTVSERF</sequence>
<evidence type="ECO:0000313" key="9">
    <source>
        <dbReference type="Proteomes" id="UP001164743"/>
    </source>
</evidence>
<name>A0ABY7C7Q9_9BASI</name>
<evidence type="ECO:0000256" key="6">
    <source>
        <dbReference type="SAM" id="MobiDB-lite"/>
    </source>
</evidence>
<evidence type="ECO:0000256" key="5">
    <source>
        <dbReference type="ARBA" id="ARBA00023136"/>
    </source>
</evidence>
<dbReference type="InterPro" id="IPR036259">
    <property type="entry name" value="MFS_trans_sf"/>
</dbReference>
<evidence type="ECO:0000256" key="3">
    <source>
        <dbReference type="ARBA" id="ARBA00022692"/>
    </source>
</evidence>
<organism evidence="8 9">
    <name type="scientific">Puccinia triticina</name>
    <dbReference type="NCBI Taxonomy" id="208348"/>
    <lineage>
        <taxon>Eukaryota</taxon>
        <taxon>Fungi</taxon>
        <taxon>Dikarya</taxon>
        <taxon>Basidiomycota</taxon>
        <taxon>Pucciniomycotina</taxon>
        <taxon>Pucciniomycetes</taxon>
        <taxon>Pucciniales</taxon>
        <taxon>Pucciniaceae</taxon>
        <taxon>Puccinia</taxon>
    </lineage>
</organism>
<evidence type="ECO:0008006" key="10">
    <source>
        <dbReference type="Google" id="ProtNLM"/>
    </source>
</evidence>
<dbReference type="InterPro" id="IPR011701">
    <property type="entry name" value="MFS"/>
</dbReference>
<accession>A0ABY7C7Q9</accession>
<keyword evidence="3 7" id="KW-0812">Transmembrane</keyword>
<keyword evidence="5 7" id="KW-0472">Membrane</keyword>
<keyword evidence="9" id="KW-1185">Reference proteome</keyword>
<dbReference type="Pfam" id="PF07690">
    <property type="entry name" value="MFS_1"/>
    <property type="match status" value="1"/>
</dbReference>
<evidence type="ECO:0000256" key="2">
    <source>
        <dbReference type="ARBA" id="ARBA00022448"/>
    </source>
</evidence>
<feature type="compositionally biased region" description="Basic and acidic residues" evidence="6">
    <location>
        <begin position="93"/>
        <end position="103"/>
    </location>
</feature>
<reference evidence="8" key="1">
    <citation type="submission" date="2022-10" db="EMBL/GenBank/DDBJ databases">
        <title>Puccinia triticina Genome sequencing and assembly.</title>
        <authorList>
            <person name="Li C."/>
        </authorList>
    </citation>
    <scope>NUCLEOTIDE SEQUENCE</scope>
    <source>
        <strain evidence="8">Pt15</strain>
    </source>
</reference>
<feature type="transmembrane region" description="Helical" evidence="7">
    <location>
        <begin position="256"/>
        <end position="276"/>
    </location>
</feature>
<keyword evidence="2" id="KW-0813">Transport</keyword>
<feature type="transmembrane region" description="Helical" evidence="7">
    <location>
        <begin position="288"/>
        <end position="308"/>
    </location>
</feature>
<evidence type="ECO:0000256" key="1">
    <source>
        <dbReference type="ARBA" id="ARBA00004141"/>
    </source>
</evidence>
<feature type="transmembrane region" description="Helical" evidence="7">
    <location>
        <begin position="481"/>
        <end position="502"/>
    </location>
</feature>
<evidence type="ECO:0000256" key="7">
    <source>
        <dbReference type="SAM" id="Phobius"/>
    </source>
</evidence>
<feature type="transmembrane region" description="Helical" evidence="7">
    <location>
        <begin position="160"/>
        <end position="183"/>
    </location>
</feature>
<feature type="transmembrane region" description="Helical" evidence="7">
    <location>
        <begin position="357"/>
        <end position="378"/>
    </location>
</feature>
<feature type="region of interest" description="Disordered" evidence="6">
    <location>
        <begin position="83"/>
        <end position="116"/>
    </location>
</feature>
<gene>
    <name evidence="8" type="ORF">PtA15_1A545</name>
</gene>
<comment type="subcellular location">
    <subcellularLocation>
        <location evidence="1">Membrane</location>
        <topology evidence="1">Multi-pass membrane protein</topology>
    </subcellularLocation>
</comment>
<dbReference type="RefSeq" id="XP_053016760.1">
    <property type="nucleotide sequence ID" value="XM_053165583.1"/>
</dbReference>
<dbReference type="PANTHER" id="PTHR43791:SF36">
    <property type="entry name" value="TRANSPORTER, PUTATIVE (AFU_ORTHOLOGUE AFUA_6G08340)-RELATED"/>
    <property type="match status" value="1"/>
</dbReference>
<protein>
    <recommendedName>
        <fullName evidence="10">Major facilitator superfamily (MFS) profile domain-containing protein</fullName>
    </recommendedName>
</protein>
<keyword evidence="4 7" id="KW-1133">Transmembrane helix</keyword>
<dbReference type="Proteomes" id="UP001164743">
    <property type="component" value="Chromosome 1A"/>
</dbReference>
<dbReference type="PANTHER" id="PTHR43791">
    <property type="entry name" value="PERMEASE-RELATED"/>
    <property type="match status" value="1"/>
</dbReference>
<dbReference type="SUPFAM" id="SSF103473">
    <property type="entry name" value="MFS general substrate transporter"/>
    <property type="match status" value="1"/>
</dbReference>
<dbReference type="EMBL" id="CP110421">
    <property type="protein sequence ID" value="WAQ81205.1"/>
    <property type="molecule type" value="Genomic_DNA"/>
</dbReference>
<evidence type="ECO:0000256" key="4">
    <source>
        <dbReference type="ARBA" id="ARBA00022989"/>
    </source>
</evidence>
<feature type="transmembrane region" description="Helical" evidence="7">
    <location>
        <begin position="195"/>
        <end position="211"/>
    </location>
</feature>
<feature type="transmembrane region" description="Helical" evidence="7">
    <location>
        <begin position="398"/>
        <end position="415"/>
    </location>
</feature>
<feature type="transmembrane region" description="Helical" evidence="7">
    <location>
        <begin position="514"/>
        <end position="536"/>
    </location>
</feature>
<dbReference type="Gene3D" id="1.20.1250.20">
    <property type="entry name" value="MFS general substrate transporter like domains"/>
    <property type="match status" value="2"/>
</dbReference>
<feature type="compositionally biased region" description="Low complexity" evidence="6">
    <location>
        <begin position="105"/>
        <end position="116"/>
    </location>
</feature>
<feature type="transmembrane region" description="Helical" evidence="7">
    <location>
        <begin position="422"/>
        <end position="440"/>
    </location>
</feature>
<feature type="transmembrane region" description="Helical" evidence="7">
    <location>
        <begin position="446"/>
        <end position="469"/>
    </location>
</feature>
<evidence type="ECO:0000313" key="8">
    <source>
        <dbReference type="EMBL" id="WAQ81205.1"/>
    </source>
</evidence>
<dbReference type="GeneID" id="77806478"/>
<proteinExistence type="predicted"/>